<feature type="compositionally biased region" description="Pro residues" evidence="1">
    <location>
        <begin position="125"/>
        <end position="143"/>
    </location>
</feature>
<dbReference type="Proteomes" id="UP001445076">
    <property type="component" value="Unassembled WGS sequence"/>
</dbReference>
<evidence type="ECO:0000256" key="1">
    <source>
        <dbReference type="SAM" id="MobiDB-lite"/>
    </source>
</evidence>
<feature type="non-terminal residue" evidence="2">
    <location>
        <position position="181"/>
    </location>
</feature>
<sequence length="181" mass="19288">MNMGMGSADPSMSRCHYEYQAIPGTQIPPFLPYFAPLGYQQVTDARLETRSDHRSSSHRSDQACTGQVNQANTRQLELHLASAEKLATLALPPAQPPPPLPLPHSVPSSTQPQTSLTHTLAPSTQPAPPLPHTVPPSTQPPPSLTHTLPSSTQSTLLLTNTLPPSAQPPPALTHTLPSSTQ</sequence>
<comment type="caution">
    <text evidence="2">The sequence shown here is derived from an EMBL/GenBank/DDBJ whole genome shotgun (WGS) entry which is preliminary data.</text>
</comment>
<feature type="compositionally biased region" description="Polar residues" evidence="1">
    <location>
        <begin position="106"/>
        <end position="123"/>
    </location>
</feature>
<evidence type="ECO:0000313" key="3">
    <source>
        <dbReference type="Proteomes" id="UP001445076"/>
    </source>
</evidence>
<keyword evidence="3" id="KW-1185">Reference proteome</keyword>
<feature type="region of interest" description="Disordered" evidence="1">
    <location>
        <begin position="87"/>
        <end position="181"/>
    </location>
</feature>
<accession>A0AAW0W601</accession>
<feature type="compositionally biased region" description="Pro residues" evidence="1">
    <location>
        <begin position="93"/>
        <end position="104"/>
    </location>
</feature>
<feature type="compositionally biased region" description="Basic and acidic residues" evidence="1">
    <location>
        <begin position="47"/>
        <end position="61"/>
    </location>
</feature>
<proteinExistence type="predicted"/>
<feature type="compositionally biased region" description="Low complexity" evidence="1">
    <location>
        <begin position="144"/>
        <end position="164"/>
    </location>
</feature>
<reference evidence="2 3" key="1">
    <citation type="journal article" date="2024" name="BMC Genomics">
        <title>Genome assembly of redclaw crayfish (Cherax quadricarinatus) provides insights into its immune adaptation and hypoxia tolerance.</title>
        <authorList>
            <person name="Liu Z."/>
            <person name="Zheng J."/>
            <person name="Li H."/>
            <person name="Fang K."/>
            <person name="Wang S."/>
            <person name="He J."/>
            <person name="Zhou D."/>
            <person name="Weng S."/>
            <person name="Chi M."/>
            <person name="Gu Z."/>
            <person name="He J."/>
            <person name="Li F."/>
            <person name="Wang M."/>
        </authorList>
    </citation>
    <scope>NUCLEOTIDE SEQUENCE [LARGE SCALE GENOMIC DNA]</scope>
    <source>
        <strain evidence="2">ZL_2023a</strain>
    </source>
</reference>
<evidence type="ECO:0000313" key="2">
    <source>
        <dbReference type="EMBL" id="KAK8724843.1"/>
    </source>
</evidence>
<dbReference type="AlphaFoldDB" id="A0AAW0W601"/>
<protein>
    <submittedName>
        <fullName evidence="2">Uncharacterized protein</fullName>
    </submittedName>
</protein>
<feature type="region of interest" description="Disordered" evidence="1">
    <location>
        <begin position="47"/>
        <end position="67"/>
    </location>
</feature>
<dbReference type="EMBL" id="JARKIK010000084">
    <property type="protein sequence ID" value="KAK8724843.1"/>
    <property type="molecule type" value="Genomic_DNA"/>
</dbReference>
<organism evidence="2 3">
    <name type="scientific">Cherax quadricarinatus</name>
    <name type="common">Australian red claw crayfish</name>
    <dbReference type="NCBI Taxonomy" id="27406"/>
    <lineage>
        <taxon>Eukaryota</taxon>
        <taxon>Metazoa</taxon>
        <taxon>Ecdysozoa</taxon>
        <taxon>Arthropoda</taxon>
        <taxon>Crustacea</taxon>
        <taxon>Multicrustacea</taxon>
        <taxon>Malacostraca</taxon>
        <taxon>Eumalacostraca</taxon>
        <taxon>Eucarida</taxon>
        <taxon>Decapoda</taxon>
        <taxon>Pleocyemata</taxon>
        <taxon>Astacidea</taxon>
        <taxon>Parastacoidea</taxon>
        <taxon>Parastacidae</taxon>
        <taxon>Cherax</taxon>
    </lineage>
</organism>
<name>A0AAW0W601_CHEQU</name>
<gene>
    <name evidence="2" type="ORF">OTU49_010940</name>
</gene>